<keyword evidence="3" id="KW-0418">Kinase</keyword>
<dbReference type="EMBL" id="LCWV01000008">
    <property type="protein sequence ID" value="PWI71143.1"/>
    <property type="molecule type" value="Genomic_DNA"/>
</dbReference>
<gene>
    <name evidence="3" type="ORF">PCL_12511</name>
</gene>
<evidence type="ECO:0000256" key="1">
    <source>
        <dbReference type="SAM" id="MobiDB-lite"/>
    </source>
</evidence>
<name>A0A2U3E9G3_PURLI</name>
<reference evidence="3 4" key="1">
    <citation type="journal article" date="2016" name="Front. Microbiol.">
        <title>Genome and transcriptome sequences reveal the specific parasitism of the nematophagous Purpureocillium lilacinum 36-1.</title>
        <authorList>
            <person name="Xie J."/>
            <person name="Li S."/>
            <person name="Mo C."/>
            <person name="Xiao X."/>
            <person name="Peng D."/>
            <person name="Wang G."/>
            <person name="Xiao Y."/>
        </authorList>
    </citation>
    <scope>NUCLEOTIDE SEQUENCE [LARGE SCALE GENOMIC DNA]</scope>
    <source>
        <strain evidence="3 4">36-1</strain>
    </source>
</reference>
<feature type="region of interest" description="Disordered" evidence="1">
    <location>
        <begin position="185"/>
        <end position="290"/>
    </location>
</feature>
<keyword evidence="2" id="KW-0732">Signal</keyword>
<feature type="compositionally biased region" description="Low complexity" evidence="1">
    <location>
        <begin position="216"/>
        <end position="236"/>
    </location>
</feature>
<dbReference type="Proteomes" id="UP000245956">
    <property type="component" value="Unassembled WGS sequence"/>
</dbReference>
<feature type="region of interest" description="Disordered" evidence="1">
    <location>
        <begin position="382"/>
        <end position="462"/>
    </location>
</feature>
<evidence type="ECO:0000313" key="3">
    <source>
        <dbReference type="EMBL" id="PWI71143.1"/>
    </source>
</evidence>
<feature type="compositionally biased region" description="Polar residues" evidence="1">
    <location>
        <begin position="185"/>
        <end position="202"/>
    </location>
</feature>
<evidence type="ECO:0000313" key="4">
    <source>
        <dbReference type="Proteomes" id="UP000245956"/>
    </source>
</evidence>
<feature type="compositionally biased region" description="Polar residues" evidence="1">
    <location>
        <begin position="416"/>
        <end position="440"/>
    </location>
</feature>
<evidence type="ECO:0000256" key="2">
    <source>
        <dbReference type="SAM" id="SignalP"/>
    </source>
</evidence>
<organism evidence="3 4">
    <name type="scientific">Purpureocillium lilacinum</name>
    <name type="common">Paecilomyces lilacinus</name>
    <dbReference type="NCBI Taxonomy" id="33203"/>
    <lineage>
        <taxon>Eukaryota</taxon>
        <taxon>Fungi</taxon>
        <taxon>Dikarya</taxon>
        <taxon>Ascomycota</taxon>
        <taxon>Pezizomycotina</taxon>
        <taxon>Sordariomycetes</taxon>
        <taxon>Hypocreomycetidae</taxon>
        <taxon>Hypocreales</taxon>
        <taxon>Ophiocordycipitaceae</taxon>
        <taxon>Purpureocillium</taxon>
    </lineage>
</organism>
<accession>A0A2U3E9G3</accession>
<proteinExistence type="predicted"/>
<feature type="region of interest" description="Disordered" evidence="1">
    <location>
        <begin position="560"/>
        <end position="582"/>
    </location>
</feature>
<feature type="compositionally biased region" description="Low complexity" evidence="1">
    <location>
        <begin position="382"/>
        <end position="414"/>
    </location>
</feature>
<feature type="region of interest" description="Disordered" evidence="1">
    <location>
        <begin position="315"/>
        <end position="342"/>
    </location>
</feature>
<sequence length="724" mass="74670">MKTSVAGRLVLAALVAGEVNAGGKAPECVVDCTPVSSNQTALAAMRLICHDSTAQRTLFQCLVDSCHSNSYGDALGFAISTCSALGASIRPLHPIEVHRADLVRRQDIPTEPGPVLPNPSIVGGPSIITFNHDASIELNCRAGPDGLVTLSVPAPASAGTHFANPELGSDGSSNVGSVTTLASSSDYSFSTKPVSRTFQQGKSGRRGPTEDLGCQSTTLSTSTGGPSGSAAAQSTACPCTQSVPGAPSFSRPTQTYASQPSAQFSLSTTSPDSGNFPSQTTQLSTRDCDEPSSLFSLTTTTLSPIYTLTQSTTFGTVSSTSRPESTDCSEEMLRLTPTPPMPFSLQTASSVWSTSTIPSVQSLASSGHCSNSSSSYTSTSFTSSTSLSSSSCTDETTTSSSSTQHRSTTTSRVSTDCESAVTSSTQHTQPPHGSASLRQATTNTTSTSHTESSRSSSFSSQSVVLTTGPAEYTTAPSTPPAYLPPLNEYSFLSTPPLYGSSIWGPSHTTVPNTGTRTTNTLHAASTRETTQEYAYGPTTALLAPSLQLLTHVLAASATERRDEGIARESQRTEYDDASLPPAATASQAKARVVQVTIISLGAGGRMETSVVAVQQDAPLPTGLALVANPPEGTELAGNILTHADELTAPSPHGLSTESLGSEPSTLKRVEGTMHTVEVTGETAAMVEATPMVVTGSATSRKPLRTALYFAVGLAVFFLGGTIAG</sequence>
<feature type="compositionally biased region" description="Polar residues" evidence="1">
    <location>
        <begin position="250"/>
        <end position="285"/>
    </location>
</feature>
<feature type="chain" id="PRO_5015557979" evidence="2">
    <location>
        <begin position="22"/>
        <end position="724"/>
    </location>
</feature>
<feature type="compositionally biased region" description="Basic and acidic residues" evidence="1">
    <location>
        <begin position="560"/>
        <end position="574"/>
    </location>
</feature>
<feature type="compositionally biased region" description="Low complexity" evidence="1">
    <location>
        <begin position="441"/>
        <end position="462"/>
    </location>
</feature>
<feature type="signal peptide" evidence="2">
    <location>
        <begin position="1"/>
        <end position="21"/>
    </location>
</feature>
<dbReference type="GO" id="GO:0016301">
    <property type="term" value="F:kinase activity"/>
    <property type="evidence" value="ECO:0007669"/>
    <property type="project" value="UniProtKB-KW"/>
</dbReference>
<comment type="caution">
    <text evidence="3">The sequence shown here is derived from an EMBL/GenBank/DDBJ whole genome shotgun (WGS) entry which is preliminary data.</text>
</comment>
<keyword evidence="3" id="KW-0808">Transferase</keyword>
<dbReference type="AlphaFoldDB" id="A0A2U3E9G3"/>
<protein>
    <submittedName>
        <fullName evidence="3">Protein kinase-like domain protein</fullName>
    </submittedName>
</protein>